<dbReference type="InterPro" id="IPR000760">
    <property type="entry name" value="Inositol_monophosphatase-like"/>
</dbReference>
<dbReference type="EMBL" id="SSMQ01000113">
    <property type="protein sequence ID" value="TKC94120.1"/>
    <property type="molecule type" value="Genomic_DNA"/>
</dbReference>
<dbReference type="GO" id="GO:0046854">
    <property type="term" value="P:phosphatidylinositol phosphate biosynthetic process"/>
    <property type="evidence" value="ECO:0007669"/>
    <property type="project" value="InterPro"/>
</dbReference>
<feature type="binding site" evidence="1">
    <location>
        <position position="224"/>
    </location>
    <ligand>
        <name>Mg(2+)</name>
        <dbReference type="ChEBI" id="CHEBI:18420"/>
        <label>1</label>
        <note>catalytic</note>
    </ligand>
</feature>
<name>A0A4V5PK50_9BACT</name>
<dbReference type="PRINTS" id="PR00377">
    <property type="entry name" value="IMPHPHTASES"/>
</dbReference>
<sequence length="279" mass="29784">MESASMDTELETVLAIAREAAEIVRAVYRTAFAVEMKGPNDPVTRADREANTLICARLAERFPGDPIIAEETPPETAAEARQMVQKSRVFFVDPLDGTREFADRNPEFAVMIGLAVGGRATLGVVVMPESGEALCGRVGASPVAFLEASDGTRRPLRVTDQRDPSKATLMVSRSHRPHLTEPFAQRIGVRRIVPCGSVGVKVARVCTGEAEIYVHGGTGAKLWDTCGPEAILVAAGGRFSDLDGAPIDYAYGGLKLENGLVATNAALYDTVIEAISSLR</sequence>
<dbReference type="CDD" id="cd01638">
    <property type="entry name" value="CysQ"/>
    <property type="match status" value="1"/>
</dbReference>
<keyword evidence="3" id="KW-1185">Reference proteome</keyword>
<dbReference type="AlphaFoldDB" id="A0A4V5PK50"/>
<dbReference type="Proteomes" id="UP000309215">
    <property type="component" value="Unassembled WGS sequence"/>
</dbReference>
<feature type="binding site" evidence="1">
    <location>
        <position position="93"/>
    </location>
    <ligand>
        <name>Mg(2+)</name>
        <dbReference type="ChEBI" id="CHEBI:18420"/>
        <label>2</label>
    </ligand>
</feature>
<proteinExistence type="predicted"/>
<dbReference type="Gene3D" id="3.40.190.80">
    <property type="match status" value="1"/>
</dbReference>
<dbReference type="PANTHER" id="PTHR43028">
    <property type="entry name" value="3'(2'),5'-BISPHOSPHATE NUCLEOTIDASE 1"/>
    <property type="match status" value="1"/>
</dbReference>
<dbReference type="Gene3D" id="3.30.540.10">
    <property type="entry name" value="Fructose-1,6-Bisphosphatase, subunit A, domain 1"/>
    <property type="match status" value="1"/>
</dbReference>
<dbReference type="OrthoDB" id="9785695at2"/>
<comment type="caution">
    <text evidence="2">The sequence shown here is derived from an EMBL/GenBank/DDBJ whole genome shotgun (WGS) entry which is preliminary data.</text>
</comment>
<reference evidence="2 3" key="1">
    <citation type="submission" date="2019-04" db="EMBL/GenBank/DDBJ databases">
        <authorList>
            <person name="Li Y."/>
            <person name="Wang J."/>
        </authorList>
    </citation>
    <scope>NUCLEOTIDE SEQUENCE [LARGE SCALE GENOMIC DNA]</scope>
    <source>
        <strain evidence="2 3">DSM 14668</strain>
    </source>
</reference>
<feature type="binding site" evidence="1">
    <location>
        <position position="95"/>
    </location>
    <ligand>
        <name>Mg(2+)</name>
        <dbReference type="ChEBI" id="CHEBI:18420"/>
        <label>1</label>
        <note>catalytic</note>
    </ligand>
</feature>
<dbReference type="SUPFAM" id="SSF56655">
    <property type="entry name" value="Carbohydrate phosphatase"/>
    <property type="match status" value="1"/>
</dbReference>
<accession>A0A4V5PK50</accession>
<keyword evidence="1" id="KW-0479">Metal-binding</keyword>
<protein>
    <submittedName>
        <fullName evidence="2">3'(2'),5'-bisphosphate nucleotidase CysQ</fullName>
    </submittedName>
</protein>
<evidence type="ECO:0000313" key="3">
    <source>
        <dbReference type="Proteomes" id="UP000309215"/>
    </source>
</evidence>
<comment type="cofactor">
    <cofactor evidence="1">
        <name>Mg(2+)</name>
        <dbReference type="ChEBI" id="CHEBI:18420"/>
    </cofactor>
</comment>
<feature type="binding site" evidence="1">
    <location>
        <position position="70"/>
    </location>
    <ligand>
        <name>Mg(2+)</name>
        <dbReference type="ChEBI" id="CHEBI:18420"/>
        <label>1</label>
        <note>catalytic</note>
    </ligand>
</feature>
<gene>
    <name evidence="2" type="ORF">E8A74_48730</name>
</gene>
<dbReference type="Pfam" id="PF00459">
    <property type="entry name" value="Inositol_P"/>
    <property type="match status" value="1"/>
</dbReference>
<dbReference type="InterPro" id="IPR020550">
    <property type="entry name" value="Inositol_monophosphatase_CS"/>
</dbReference>
<organism evidence="2 3">
    <name type="scientific">Polyangium fumosum</name>
    <dbReference type="NCBI Taxonomy" id="889272"/>
    <lineage>
        <taxon>Bacteria</taxon>
        <taxon>Pseudomonadati</taxon>
        <taxon>Myxococcota</taxon>
        <taxon>Polyangia</taxon>
        <taxon>Polyangiales</taxon>
        <taxon>Polyangiaceae</taxon>
        <taxon>Polyangium</taxon>
    </lineage>
</organism>
<dbReference type="GO" id="GO:0046872">
    <property type="term" value="F:metal ion binding"/>
    <property type="evidence" value="ECO:0007669"/>
    <property type="project" value="UniProtKB-KW"/>
</dbReference>
<dbReference type="InterPro" id="IPR050725">
    <property type="entry name" value="CysQ/Inositol_MonoPase"/>
</dbReference>
<evidence type="ECO:0000313" key="2">
    <source>
        <dbReference type="EMBL" id="TKC94120.1"/>
    </source>
</evidence>
<dbReference type="PANTHER" id="PTHR43028:SF5">
    <property type="entry name" value="3'(2'),5'-BISPHOSPHATE NUCLEOTIDASE 1"/>
    <property type="match status" value="1"/>
</dbReference>
<evidence type="ECO:0000256" key="1">
    <source>
        <dbReference type="PIRSR" id="PIRSR600760-2"/>
    </source>
</evidence>
<keyword evidence="1" id="KW-0460">Magnesium</keyword>
<feature type="binding site" evidence="1">
    <location>
        <position position="96"/>
    </location>
    <ligand>
        <name>Mg(2+)</name>
        <dbReference type="ChEBI" id="CHEBI:18420"/>
        <label>1</label>
        <note>catalytic</note>
    </ligand>
</feature>
<dbReference type="PROSITE" id="PS00630">
    <property type="entry name" value="IMP_2"/>
    <property type="match status" value="1"/>
</dbReference>